<evidence type="ECO:0000256" key="1">
    <source>
        <dbReference type="PIRSR" id="PIRSR006487-1"/>
    </source>
</evidence>
<reference evidence="3 4" key="2">
    <citation type="submission" date="2018-06" db="EMBL/GenBank/DDBJ databases">
        <title>Sequencing of bacterial isolates from soil warming experiment in Harvard Forest, Massachusetts, USA.</title>
        <authorList>
            <person name="Deangelis K.PhD."/>
        </authorList>
    </citation>
    <scope>NUCLEOTIDE SEQUENCE [LARGE SCALE GENOMIC DNA]</scope>
    <source>
        <strain evidence="3 4">GAS496</strain>
    </source>
</reference>
<dbReference type="SUPFAM" id="SSF103025">
    <property type="entry name" value="Folate-binding domain"/>
    <property type="match status" value="1"/>
</dbReference>
<keyword evidence="4" id="KW-1185">Reference proteome</keyword>
<dbReference type="Pfam" id="PF01571">
    <property type="entry name" value="GCV_T"/>
    <property type="match status" value="1"/>
</dbReference>
<keyword evidence="3" id="KW-0489">Methyltransferase</keyword>
<accession>A0A318H6Q3</accession>
<dbReference type="InterPro" id="IPR028896">
    <property type="entry name" value="GcvT/YgfZ/DmdA"/>
</dbReference>
<dbReference type="InterPro" id="IPR027266">
    <property type="entry name" value="TrmE/GcvT-like"/>
</dbReference>
<dbReference type="PANTHER" id="PTHR43757">
    <property type="entry name" value="AMINOMETHYLTRANSFERASE"/>
    <property type="match status" value="1"/>
</dbReference>
<proteinExistence type="predicted"/>
<dbReference type="GO" id="GO:0008168">
    <property type="term" value="F:methyltransferase activity"/>
    <property type="evidence" value="ECO:0007669"/>
    <property type="project" value="UniProtKB-KW"/>
</dbReference>
<dbReference type="EMBL" id="QJJU01000035">
    <property type="protein sequence ID" value="PXX00304.1"/>
    <property type="molecule type" value="Genomic_DNA"/>
</dbReference>
<evidence type="ECO:0000313" key="4">
    <source>
        <dbReference type="Proteomes" id="UP000247781"/>
    </source>
</evidence>
<evidence type="ECO:0000259" key="2">
    <source>
        <dbReference type="Pfam" id="PF01571"/>
    </source>
</evidence>
<dbReference type="Gene3D" id="3.30.1360.120">
    <property type="entry name" value="Probable tRNA modification gtpase trme, domain 1"/>
    <property type="match status" value="1"/>
</dbReference>
<dbReference type="AlphaFoldDB" id="A0A318H6Q3"/>
<keyword evidence="3" id="KW-0808">Transferase</keyword>
<dbReference type="InterPro" id="IPR006222">
    <property type="entry name" value="GCVT_N"/>
</dbReference>
<name>A0A318H6Q3_9MYCO</name>
<reference evidence="4" key="1">
    <citation type="submission" date="2018-05" db="EMBL/GenBank/DDBJ databases">
        <authorList>
            <person name="Deangelis K."/>
            <person name="Huntemann M."/>
            <person name="Clum A."/>
            <person name="Pillay M."/>
            <person name="Palaniappan K."/>
            <person name="Varghese N."/>
            <person name="Mikhailova N."/>
            <person name="Stamatis D."/>
            <person name="Reddy T."/>
            <person name="Daum C."/>
            <person name="Shapiro N."/>
            <person name="Ivanova N."/>
            <person name="Kyrpides N."/>
            <person name="Woyke T."/>
        </authorList>
    </citation>
    <scope>NUCLEOTIDE SEQUENCE [LARGE SCALE GENOMIC DNA]</scope>
    <source>
        <strain evidence="4">GAS496</strain>
    </source>
</reference>
<dbReference type="OrthoDB" id="2055370at2"/>
<dbReference type="PANTHER" id="PTHR43757:SF2">
    <property type="entry name" value="AMINOMETHYLTRANSFERASE, MITOCHONDRIAL"/>
    <property type="match status" value="1"/>
</dbReference>
<evidence type="ECO:0000313" key="3">
    <source>
        <dbReference type="EMBL" id="PXX00304.1"/>
    </source>
</evidence>
<dbReference type="RefSeq" id="WP_110319806.1">
    <property type="nucleotide sequence ID" value="NZ_QJJU01000035.1"/>
</dbReference>
<feature type="binding site" evidence="1">
    <location>
        <position position="215"/>
    </location>
    <ligand>
        <name>substrate</name>
    </ligand>
</feature>
<organism evidence="3 4">
    <name type="scientific">Mycolicibacterium moriokaense</name>
    <dbReference type="NCBI Taxonomy" id="39691"/>
    <lineage>
        <taxon>Bacteria</taxon>
        <taxon>Bacillati</taxon>
        <taxon>Actinomycetota</taxon>
        <taxon>Actinomycetes</taxon>
        <taxon>Mycobacteriales</taxon>
        <taxon>Mycobacteriaceae</taxon>
        <taxon>Mycolicibacterium</taxon>
    </lineage>
</organism>
<dbReference type="Proteomes" id="UP000247781">
    <property type="component" value="Unassembled WGS sequence"/>
</dbReference>
<feature type="domain" description="GCVT N-terminal" evidence="2">
    <location>
        <begin position="37"/>
        <end position="257"/>
    </location>
</feature>
<sequence>MTAQNLEEMIQQAYGDIVGMLRNAPMGNFAFPYKPEYSNWRDEQQAWATTAVLFDQSTHMTDVYFKGPDVKRLFSETAVNNFNNFGRNKAKQFVGVNENGYIVGDGILFGLDDDEYSLVGTGISGNWVAYCAQTGGYDVEVSFDLASVINPNPRRIFRFQIQGPNALKVVESACDSTLPAIKFFNMGEFTIAGVPIRALNHTMVGQPGLEHTGLEMIGPLDQGPAVWSALVEAGAEFGLQQGGGLAYPTTALETGWIPFPVPSIYTGDAMKGYREHLGPMTLEANYALAGSQVLANIADYYVTPWDIGYGRLIHFDHDFIGRDALKELADQPHAEKVWLRWNPDDCARVLADSLFKKPGEGRTKYISQPFSDYAVSQNDTVLADGQQIGRSTYSSYTVNIGSFASIGVIERDFAHDGFEVTVVWGEPDGGTPKPGVERHIQAEIRAVVSTAPLN</sequence>
<comment type="caution">
    <text evidence="3">The sequence shown here is derived from an EMBL/GenBank/DDBJ whole genome shotgun (WGS) entry which is preliminary data.</text>
</comment>
<dbReference type="GO" id="GO:0032259">
    <property type="term" value="P:methylation"/>
    <property type="evidence" value="ECO:0007669"/>
    <property type="project" value="UniProtKB-KW"/>
</dbReference>
<protein>
    <submittedName>
        <fullName evidence="3">Vanillate/3-O-methylgallate O-demethylase</fullName>
    </submittedName>
</protein>
<gene>
    <name evidence="3" type="ORF">C8E89_1357</name>
</gene>